<dbReference type="Proteomes" id="UP000011115">
    <property type="component" value="Unassembled WGS sequence"/>
</dbReference>
<feature type="compositionally biased region" description="Low complexity" evidence="1">
    <location>
        <begin position="17"/>
        <end position="34"/>
    </location>
</feature>
<dbReference type="EnsemblPlants" id="PGSC0003DMT400090972">
    <property type="protein sequence ID" value="PGSC0003DMT400090972"/>
    <property type="gene ID" value="PGSC0003DMG400040543"/>
</dbReference>
<evidence type="ECO:0000256" key="1">
    <source>
        <dbReference type="SAM" id="MobiDB-lite"/>
    </source>
</evidence>
<organism evidence="2 3">
    <name type="scientific">Solanum tuberosum</name>
    <name type="common">Potato</name>
    <dbReference type="NCBI Taxonomy" id="4113"/>
    <lineage>
        <taxon>Eukaryota</taxon>
        <taxon>Viridiplantae</taxon>
        <taxon>Streptophyta</taxon>
        <taxon>Embryophyta</taxon>
        <taxon>Tracheophyta</taxon>
        <taxon>Spermatophyta</taxon>
        <taxon>Magnoliopsida</taxon>
        <taxon>eudicotyledons</taxon>
        <taxon>Gunneridae</taxon>
        <taxon>Pentapetalae</taxon>
        <taxon>asterids</taxon>
        <taxon>lamiids</taxon>
        <taxon>Solanales</taxon>
        <taxon>Solanaceae</taxon>
        <taxon>Solanoideae</taxon>
        <taxon>Solaneae</taxon>
        <taxon>Solanum</taxon>
    </lineage>
</organism>
<reference evidence="2" key="2">
    <citation type="submission" date="2015-06" db="UniProtKB">
        <authorList>
            <consortium name="EnsemblPlants"/>
        </authorList>
    </citation>
    <scope>IDENTIFICATION</scope>
    <source>
        <strain evidence="2">DM1-3 516 R44</strain>
    </source>
</reference>
<sequence length="201" mass="22242">MSITEFSSKTSISQEVENPSSFNFSVPPSEESPSTQVCGVGEMDESISPAADILVSPVLHSGNIVKGTSEIDSVGKSGEQEKERQRNGKGKLALSHSKGDKRKYVTRSETQKFMGSAIAASKAHTERTRKMRREWLEPDQPASTPLIIEKSETESEDAAKYVAKRRREAEEKKNMYTRPVVKVFCSCPCQEVGEAAEYFTN</sequence>
<accession>M1DLL8</accession>
<protein>
    <submittedName>
        <fullName evidence="2">Uncharacterized protein</fullName>
    </submittedName>
</protein>
<name>M1DLL8_SOLTU</name>
<feature type="compositionally biased region" description="Polar residues" evidence="1">
    <location>
        <begin position="1"/>
        <end position="16"/>
    </location>
</feature>
<dbReference type="AlphaFoldDB" id="M1DLL8"/>
<dbReference type="HOGENOM" id="CLU_1362491_0_0_1"/>
<proteinExistence type="predicted"/>
<reference evidence="3" key="1">
    <citation type="journal article" date="2011" name="Nature">
        <title>Genome sequence and analysis of the tuber crop potato.</title>
        <authorList>
            <consortium name="The Potato Genome Sequencing Consortium"/>
        </authorList>
    </citation>
    <scope>NUCLEOTIDE SEQUENCE [LARGE SCALE GENOMIC DNA]</scope>
    <source>
        <strain evidence="3">cv. DM1-3 516 R44</strain>
    </source>
</reference>
<feature type="region of interest" description="Disordered" evidence="1">
    <location>
        <begin position="1"/>
        <end position="43"/>
    </location>
</feature>
<evidence type="ECO:0000313" key="2">
    <source>
        <dbReference type="EnsemblPlants" id="PGSC0003DMT400090972"/>
    </source>
</evidence>
<feature type="compositionally biased region" description="Basic and acidic residues" evidence="1">
    <location>
        <begin position="123"/>
        <end position="136"/>
    </location>
</feature>
<dbReference type="PaxDb" id="4113-PGSC0003DMT400090972"/>
<dbReference type="InParanoid" id="M1DLL8"/>
<evidence type="ECO:0000313" key="3">
    <source>
        <dbReference type="Proteomes" id="UP000011115"/>
    </source>
</evidence>
<feature type="region of interest" description="Disordered" evidence="1">
    <location>
        <begin position="64"/>
        <end position="104"/>
    </location>
</feature>
<feature type="region of interest" description="Disordered" evidence="1">
    <location>
        <begin position="117"/>
        <end position="155"/>
    </location>
</feature>
<dbReference type="Gramene" id="PGSC0003DMT400090972">
    <property type="protein sequence ID" value="PGSC0003DMT400090972"/>
    <property type="gene ID" value="PGSC0003DMG400040543"/>
</dbReference>
<keyword evidence="3" id="KW-1185">Reference proteome</keyword>